<organism evidence="1 2">
    <name type="scientific">Propionibacterium phage PHL070N00</name>
    <dbReference type="NCBI Taxonomy" id="1500807"/>
    <lineage>
        <taxon>Viruses</taxon>
        <taxon>Duplodnaviria</taxon>
        <taxon>Heunggongvirae</taxon>
        <taxon>Uroviricota</taxon>
        <taxon>Caudoviricetes</taxon>
        <taxon>Pahexavirus</taxon>
        <taxon>Pahexavirus PHL070N00</taxon>
    </lineage>
</organism>
<dbReference type="Proteomes" id="UP000033325">
    <property type="component" value="Segment"/>
</dbReference>
<accession>A0A0E3DKU2</accession>
<evidence type="ECO:0000313" key="1">
    <source>
        <dbReference type="EMBL" id="AII28999.1"/>
    </source>
</evidence>
<name>A0A0E3DKU2_9CAUD</name>
<protein>
    <submittedName>
        <fullName evidence="1">Uncharacterized protein</fullName>
    </submittedName>
</protein>
<evidence type="ECO:0000313" key="2">
    <source>
        <dbReference type="Proteomes" id="UP000033325"/>
    </source>
</evidence>
<dbReference type="RefSeq" id="YP_009146902.1">
    <property type="nucleotide sequence ID" value="NC_027333.1"/>
</dbReference>
<dbReference type="EMBL" id="KJ578767">
    <property type="protein sequence ID" value="AII28999.1"/>
    <property type="molecule type" value="Genomic_DNA"/>
</dbReference>
<gene>
    <name evidence="1" type="ORF">PHL070N00_09</name>
</gene>
<proteinExistence type="predicted"/>
<dbReference type="KEGG" id="vg:24721915"/>
<dbReference type="OrthoDB" id="18445at10239"/>
<dbReference type="GeneID" id="24721915"/>
<keyword evidence="2" id="KW-1185">Reference proteome</keyword>
<sequence>MIVAQNVDVKLNLQGIREVLKSTGVQAMLAERGERVKHAAAANVGGNAFDRAQYRGGLSSEVQVHRVEAVARIGTAYKGGKRIEAKHGTLARSIGAAS</sequence>
<reference evidence="1 2" key="1">
    <citation type="journal article" date="2015" name="ISME J.">
        <title>The diversity and host interactions of Propionibacterium acnes bacteriophages on human skin.</title>
        <authorList>
            <person name="Liu J."/>
            <person name="Yan R."/>
            <person name="Zhong Q."/>
            <person name="Ngo S."/>
            <person name="Bangayan N.J."/>
            <person name="Nguyen L."/>
            <person name="Lui T."/>
            <person name="Liu M."/>
            <person name="Erfe M.C."/>
            <person name="Craft N."/>
            <person name="Tomida S."/>
            <person name="Li H."/>
        </authorList>
    </citation>
    <scope>NUCLEOTIDE SEQUENCE [LARGE SCALE GENOMIC DNA]</scope>
    <source>
        <strain evidence="1">PHL070N00</strain>
    </source>
</reference>